<dbReference type="EMBL" id="QHKI01000002">
    <property type="protein sequence ID" value="RSM90578.1"/>
    <property type="molecule type" value="Genomic_DNA"/>
</dbReference>
<keyword evidence="1" id="KW-0805">Transcription regulation</keyword>
<evidence type="ECO:0000256" key="2">
    <source>
        <dbReference type="ARBA" id="ARBA00023125"/>
    </source>
</evidence>
<name>A0A428ZR89_KIBAR</name>
<dbReference type="SUPFAM" id="SSF48498">
    <property type="entry name" value="Tetracyclin repressor-like, C-terminal domain"/>
    <property type="match status" value="1"/>
</dbReference>
<dbReference type="InterPro" id="IPR009057">
    <property type="entry name" value="Homeodomain-like_sf"/>
</dbReference>
<dbReference type="PANTHER" id="PTHR30055">
    <property type="entry name" value="HTH-TYPE TRANSCRIPTIONAL REGULATOR RUTR"/>
    <property type="match status" value="1"/>
</dbReference>
<keyword evidence="2 4" id="KW-0238">DNA-binding</keyword>
<dbReference type="InterPro" id="IPR036271">
    <property type="entry name" value="Tet_transcr_reg_TetR-rel_C_sf"/>
</dbReference>
<dbReference type="GO" id="GO:0003700">
    <property type="term" value="F:DNA-binding transcription factor activity"/>
    <property type="evidence" value="ECO:0007669"/>
    <property type="project" value="TreeGrafter"/>
</dbReference>
<dbReference type="Gene3D" id="1.10.357.10">
    <property type="entry name" value="Tetracycline Repressor, domain 2"/>
    <property type="match status" value="1"/>
</dbReference>
<dbReference type="Pfam" id="PF00440">
    <property type="entry name" value="TetR_N"/>
    <property type="match status" value="1"/>
</dbReference>
<keyword evidence="3" id="KW-0804">Transcription</keyword>
<accession>A0A428ZR89</accession>
<reference evidence="6 7" key="1">
    <citation type="submission" date="2018-05" db="EMBL/GenBank/DDBJ databases">
        <title>Evolution of GPA BGCs.</title>
        <authorList>
            <person name="Waglechner N."/>
            <person name="Wright G.D."/>
        </authorList>
    </citation>
    <scope>NUCLEOTIDE SEQUENCE [LARGE SCALE GENOMIC DNA]</scope>
    <source>
        <strain evidence="6 7">A82846</strain>
    </source>
</reference>
<proteinExistence type="predicted"/>
<dbReference type="PANTHER" id="PTHR30055:SF234">
    <property type="entry name" value="HTH-TYPE TRANSCRIPTIONAL REGULATOR BETI"/>
    <property type="match status" value="1"/>
</dbReference>
<evidence type="ECO:0000256" key="3">
    <source>
        <dbReference type="ARBA" id="ARBA00023163"/>
    </source>
</evidence>
<dbReference type="Pfam" id="PF21597">
    <property type="entry name" value="TetR_C_43"/>
    <property type="match status" value="1"/>
</dbReference>
<organism evidence="6 7">
    <name type="scientific">Kibdelosporangium aridum</name>
    <dbReference type="NCBI Taxonomy" id="2030"/>
    <lineage>
        <taxon>Bacteria</taxon>
        <taxon>Bacillati</taxon>
        <taxon>Actinomycetota</taxon>
        <taxon>Actinomycetes</taxon>
        <taxon>Pseudonocardiales</taxon>
        <taxon>Pseudonocardiaceae</taxon>
        <taxon>Kibdelosporangium</taxon>
    </lineage>
</organism>
<evidence type="ECO:0000313" key="6">
    <source>
        <dbReference type="EMBL" id="RSM90578.1"/>
    </source>
</evidence>
<evidence type="ECO:0000256" key="4">
    <source>
        <dbReference type="PROSITE-ProRule" id="PRU00335"/>
    </source>
</evidence>
<comment type="caution">
    <text evidence="6">The sequence shown here is derived from an EMBL/GenBank/DDBJ whole genome shotgun (WGS) entry which is preliminary data.</text>
</comment>
<dbReference type="InterPro" id="IPR049445">
    <property type="entry name" value="TetR_SbtR-like_C"/>
</dbReference>
<dbReference type="PROSITE" id="PS50977">
    <property type="entry name" value="HTH_TETR_2"/>
    <property type="match status" value="1"/>
</dbReference>
<dbReference type="Proteomes" id="UP000287547">
    <property type="component" value="Unassembled WGS sequence"/>
</dbReference>
<dbReference type="InterPro" id="IPR050109">
    <property type="entry name" value="HTH-type_TetR-like_transc_reg"/>
</dbReference>
<dbReference type="OrthoDB" id="9795011at2"/>
<feature type="domain" description="HTH tetR-type" evidence="5">
    <location>
        <begin position="14"/>
        <end position="72"/>
    </location>
</feature>
<dbReference type="AlphaFoldDB" id="A0A428ZR89"/>
<evidence type="ECO:0000259" key="5">
    <source>
        <dbReference type="PROSITE" id="PS50977"/>
    </source>
</evidence>
<dbReference type="SUPFAM" id="SSF46689">
    <property type="entry name" value="Homeodomain-like"/>
    <property type="match status" value="1"/>
</dbReference>
<dbReference type="RefSeq" id="WP_037258724.1">
    <property type="nucleotide sequence ID" value="NZ_QHKI01000002.1"/>
</dbReference>
<feature type="DNA-binding region" description="H-T-H motif" evidence="4">
    <location>
        <begin position="35"/>
        <end position="54"/>
    </location>
</feature>
<sequence>MTTGSVSPRRADTRRNNERIIAVAKDLLTASGEVSYNAIAKKAEVGVGTVYRHFPTPESLIMAVYQREVRNLVEVVPTLLKDNPPEQAFRLWIGHLAGYLMTKRGLASAMQAATTSPAAFAAKSYEAILDALSTLLQANTEAGTVRSGLDPTTVMHALGGMMFLDPEGDWEGDTQRLFDLLWLGLRAC</sequence>
<evidence type="ECO:0000313" key="7">
    <source>
        <dbReference type="Proteomes" id="UP000287547"/>
    </source>
</evidence>
<evidence type="ECO:0000256" key="1">
    <source>
        <dbReference type="ARBA" id="ARBA00023015"/>
    </source>
</evidence>
<dbReference type="InterPro" id="IPR001647">
    <property type="entry name" value="HTH_TetR"/>
</dbReference>
<gene>
    <name evidence="6" type="ORF">DMH04_03695</name>
</gene>
<dbReference type="GO" id="GO:0000976">
    <property type="term" value="F:transcription cis-regulatory region binding"/>
    <property type="evidence" value="ECO:0007669"/>
    <property type="project" value="TreeGrafter"/>
</dbReference>
<protein>
    <submittedName>
        <fullName evidence="6">TetR/AcrR family transcriptional regulator</fullName>
    </submittedName>
</protein>